<protein>
    <submittedName>
        <fullName evidence="1">Putative RAD2/SF2 helicase</fullName>
    </submittedName>
</protein>
<evidence type="ECO:0000313" key="2">
    <source>
        <dbReference type="Proteomes" id="UP000224829"/>
    </source>
</evidence>
<keyword evidence="1" id="KW-0347">Helicase</keyword>
<dbReference type="EMBL" id="MF063068">
    <property type="protein sequence ID" value="ARV77238.1"/>
    <property type="molecule type" value="Genomic_DNA"/>
</dbReference>
<dbReference type="OrthoDB" id="6729at10239"/>
<dbReference type="SUPFAM" id="SSF52540">
    <property type="entry name" value="P-loop containing nucleoside triphosphate hydrolases"/>
    <property type="match status" value="1"/>
</dbReference>
<evidence type="ECO:0000313" key="1">
    <source>
        <dbReference type="EMBL" id="ARV77238.1"/>
    </source>
</evidence>
<dbReference type="InterPro" id="IPR027417">
    <property type="entry name" value="P-loop_NTPase"/>
</dbReference>
<gene>
    <name evidence="1" type="ORF">NOXIFER_67</name>
</gene>
<dbReference type="Proteomes" id="UP000224829">
    <property type="component" value="Segment"/>
</dbReference>
<dbReference type="GO" id="GO:0004386">
    <property type="term" value="F:helicase activity"/>
    <property type="evidence" value="ECO:0007669"/>
    <property type="project" value="UniProtKB-KW"/>
</dbReference>
<sequence length="514" mass="59189">MWGLRPPCLYMSVSLKIEKYSHGCRVTGFDVDALHKTTRFLETLSLKEPQRVQNRMQMVLKKKYYGMTENRRELFIHRNTLTDYVNHMSESGYPTAKIVYNQIPVPEAANADYLIDEKYQLRDYQIPIVTELADDTYSRRLDLQTGKGKTFTTLAALARMAVRGIVMIPPKYFGIWKTALEETYSDSAKYRMCSGSGELKQLIIDGLDGNIHEEVVIVSCVSYRGYIEAYETYGENIEASGYMVPPPRFHEAIGAGCQINDEFQEDPGLYFRIDVYSNVKKMIYLSATPYTGNPYVTRMIDVMTPAETRCTLPEWDRYIDVVWIYYSDPTVQAKDYLTPFKNTYNHARYETKMLEKKKRLDCYQAYVRRAVEGLFVRDMQPGQKALILCSTVKFIHALTKYLQKEFPDLSIGFHVAGCDYKKLVTYDIIVSTPKSCGTGVDIPNLRETFLLVATGSEKDAVQIMGRTRPLKLYPNHTPRLNVLVCNNIPQHGRYMAANEEVFAKKARFQRKARL</sequence>
<name>A0A1Y0T143_9CAUD</name>
<proteinExistence type="predicted"/>
<keyword evidence="2" id="KW-1185">Reference proteome</keyword>
<reference evidence="1 2" key="1">
    <citation type="submission" date="2017-05" db="EMBL/GenBank/DDBJ databases">
        <authorList>
            <person name="Song R."/>
            <person name="Chenine A.L."/>
            <person name="Ruprecht R.M."/>
        </authorList>
    </citation>
    <scope>NUCLEOTIDE SEQUENCE [LARGE SCALE GENOMIC DNA]</scope>
</reference>
<accession>A0A1Y0T143</accession>
<keyword evidence="1" id="KW-0547">Nucleotide-binding</keyword>
<keyword evidence="1" id="KW-0378">Hydrolase</keyword>
<dbReference type="Gene3D" id="3.40.50.300">
    <property type="entry name" value="P-loop containing nucleotide triphosphate hydrolases"/>
    <property type="match status" value="2"/>
</dbReference>
<organism evidence="1 2">
    <name type="scientific">Pseudomonas phage Noxifer</name>
    <dbReference type="NCBI Taxonomy" id="2006684"/>
    <lineage>
        <taxon>Viruses</taxon>
        <taxon>Duplodnaviria</taxon>
        <taxon>Heunggongvirae</taxon>
        <taxon>Uroviricota</taxon>
        <taxon>Caudoviricetes</taxon>
        <taxon>Chimalliviridae</taxon>
        <taxon>Noxifervirus</taxon>
        <taxon>Noxifervirus noxifer</taxon>
    </lineage>
</organism>
<keyword evidence="1" id="KW-0067">ATP-binding</keyword>